<feature type="signal peptide" evidence="1">
    <location>
        <begin position="1"/>
        <end position="22"/>
    </location>
</feature>
<evidence type="ECO:0000256" key="1">
    <source>
        <dbReference type="SAM" id="SignalP"/>
    </source>
</evidence>
<dbReference type="Proteomes" id="UP000504606">
    <property type="component" value="Unplaced"/>
</dbReference>
<dbReference type="OrthoDB" id="8189927at2759"/>
<name>A0A6J1S493_FRAOC</name>
<evidence type="ECO:0000313" key="3">
    <source>
        <dbReference type="RefSeq" id="XP_026275478.1"/>
    </source>
</evidence>
<evidence type="ECO:0000313" key="2">
    <source>
        <dbReference type="Proteomes" id="UP000504606"/>
    </source>
</evidence>
<proteinExistence type="predicted"/>
<dbReference type="AlphaFoldDB" id="A0A6J1S493"/>
<keyword evidence="1" id="KW-0732">Signal</keyword>
<dbReference type="GeneID" id="113204504"/>
<feature type="chain" id="PRO_5027083751" evidence="1">
    <location>
        <begin position="23"/>
        <end position="237"/>
    </location>
</feature>
<reference evidence="3" key="1">
    <citation type="submission" date="2025-08" db="UniProtKB">
        <authorList>
            <consortium name="RefSeq"/>
        </authorList>
    </citation>
    <scope>IDENTIFICATION</scope>
    <source>
        <tissue evidence="3">Whole organism</tissue>
    </source>
</reference>
<keyword evidence="2" id="KW-1185">Reference proteome</keyword>
<dbReference type="RefSeq" id="XP_026275478.1">
    <property type="nucleotide sequence ID" value="XM_026419693.2"/>
</dbReference>
<organism evidence="2 3">
    <name type="scientific">Frankliniella occidentalis</name>
    <name type="common">Western flower thrips</name>
    <name type="synonym">Euthrips occidentalis</name>
    <dbReference type="NCBI Taxonomy" id="133901"/>
    <lineage>
        <taxon>Eukaryota</taxon>
        <taxon>Metazoa</taxon>
        <taxon>Ecdysozoa</taxon>
        <taxon>Arthropoda</taxon>
        <taxon>Hexapoda</taxon>
        <taxon>Insecta</taxon>
        <taxon>Pterygota</taxon>
        <taxon>Neoptera</taxon>
        <taxon>Paraneoptera</taxon>
        <taxon>Thysanoptera</taxon>
        <taxon>Terebrantia</taxon>
        <taxon>Thripoidea</taxon>
        <taxon>Thripidae</taxon>
        <taxon>Frankliniella</taxon>
    </lineage>
</organism>
<sequence>MTRHGLLLAALCCCAAALTAHAATSKSSSDELFSDFVEQDGKKYEVADPREDPNQSDSILEDSTAEWQTEMVKGLFNQRKAEKEFLDKLEIGGKTLSAMVNNITKAFTSLETARQQKGSQLIKEHFENEVKQLKKSQAKVLSDLKSFLTPKPNDSAPVKSLKSQVQAIIGSNFEQEIQEENALFKKQISQIQQEHSKQVVHVKNLFALINGWKNTFRTGLKKAQAHLEEIAESWDML</sequence>
<accession>A0A6J1S493</accession>
<gene>
    <name evidence="3" type="primary">LOC113204504</name>
</gene>
<dbReference type="KEGG" id="foc:113204504"/>
<protein>
    <submittedName>
        <fullName evidence="3">Uncharacterized protein LOC113204504</fullName>
    </submittedName>
</protein>